<organism evidence="1 2">
    <name type="scientific">Pseudothauera nasutitermitis</name>
    <dbReference type="NCBI Taxonomy" id="2565930"/>
    <lineage>
        <taxon>Bacteria</taxon>
        <taxon>Pseudomonadati</taxon>
        <taxon>Pseudomonadota</taxon>
        <taxon>Betaproteobacteria</taxon>
        <taxon>Rhodocyclales</taxon>
        <taxon>Zoogloeaceae</taxon>
        <taxon>Pseudothauera</taxon>
    </lineage>
</organism>
<gene>
    <name evidence="1" type="ORF">E6C76_02235</name>
</gene>
<dbReference type="AlphaFoldDB" id="A0A4S4B4K2"/>
<comment type="caution">
    <text evidence="1">The sequence shown here is derived from an EMBL/GenBank/DDBJ whole genome shotgun (WGS) entry which is preliminary data.</text>
</comment>
<keyword evidence="2" id="KW-1185">Reference proteome</keyword>
<evidence type="ECO:0008006" key="3">
    <source>
        <dbReference type="Google" id="ProtNLM"/>
    </source>
</evidence>
<accession>A0A4S4B4K2</accession>
<dbReference type="OrthoDB" id="6932986at2"/>
<protein>
    <recommendedName>
        <fullName evidence="3">DUF4440 domain-containing protein</fullName>
    </recommendedName>
</protein>
<reference evidence="1 2" key="1">
    <citation type="submission" date="2019-04" db="EMBL/GenBank/DDBJ databases">
        <title>Azoarcus nasutitermitis sp. nov. isolated from termite nest.</title>
        <authorList>
            <person name="Lin S.-Y."/>
            <person name="Hameed A."/>
            <person name="Hsu Y.-H."/>
            <person name="Young C.-C."/>
        </authorList>
    </citation>
    <scope>NUCLEOTIDE SEQUENCE [LARGE SCALE GENOMIC DNA]</scope>
    <source>
        <strain evidence="1 2">CC-YHH838</strain>
    </source>
</reference>
<evidence type="ECO:0000313" key="2">
    <source>
        <dbReference type="Proteomes" id="UP000308430"/>
    </source>
</evidence>
<dbReference type="RefSeq" id="WP_136346630.1">
    <property type="nucleotide sequence ID" value="NZ_SSOC01000001.1"/>
</dbReference>
<proteinExistence type="predicted"/>
<dbReference type="Proteomes" id="UP000308430">
    <property type="component" value="Unassembled WGS sequence"/>
</dbReference>
<dbReference type="EMBL" id="SSOC01000001">
    <property type="protein sequence ID" value="THF67221.1"/>
    <property type="molecule type" value="Genomic_DNA"/>
</dbReference>
<evidence type="ECO:0000313" key="1">
    <source>
        <dbReference type="EMBL" id="THF67221.1"/>
    </source>
</evidence>
<name>A0A4S4B4K2_9RHOO</name>
<sequence length="153" mass="16535">MVTTALAAVSAPLSAFSVESSEDPATLAAIAAGNACLDAFLAALHNGDAQARNATLNYPHVHLTHGQLRVWENAAAGTDFGCDAWDHSPWEERELLHATTERLHIAVSFRRDEEADGPQGHFRALYVVTLQDGHWGIQAYACHPLARLDVLLS</sequence>